<sequence length="41" mass="4302">MLSAGNITPPGMSVPIAIGDSYHRSKSFMSMLVVVTNVVPP</sequence>
<dbReference type="HOGENOM" id="CLU_3274239_0_0_6"/>
<reference evidence="1 2" key="1">
    <citation type="journal article" date="2009" name="Proc. Natl. Acad. Sci. U.S.A.">
        <title>The genomic basis of trophic strategy in marine bacteria.</title>
        <authorList>
            <person name="Lauro F.M."/>
            <person name="McDougald D."/>
            <person name="Thomas T."/>
            <person name="Williams T.J."/>
            <person name="Egan S."/>
            <person name="Rice S."/>
            <person name="DeMaere M.Z."/>
            <person name="Ting L."/>
            <person name="Ertan H."/>
            <person name="Johnson J."/>
            <person name="Ferriera S."/>
            <person name="Lapidus A."/>
            <person name="Anderson I."/>
            <person name="Kyrpides N."/>
            <person name="Munk A.C."/>
            <person name="Detter C."/>
            <person name="Han C.S."/>
            <person name="Brown M.V."/>
            <person name="Robb F.T."/>
            <person name="Kjelleberg S."/>
            <person name="Cavicchioli R."/>
        </authorList>
    </citation>
    <scope>NUCLEOTIDE SEQUENCE [LARGE SCALE GENOMIC DNA]</scope>
    <source>
        <strain evidence="1 2">S14</strain>
    </source>
</reference>
<gene>
    <name evidence="1" type="ORF">VAS14_16327</name>
</gene>
<dbReference type="eggNOG" id="ENOG5031PXN">
    <property type="taxonomic scope" value="Bacteria"/>
</dbReference>
<accession>Q1ZM75</accession>
<dbReference type="AlphaFoldDB" id="Q1ZM75"/>
<dbReference type="Proteomes" id="UP000001603">
    <property type="component" value="Unassembled WGS sequence"/>
</dbReference>
<organism evidence="1 2">
    <name type="scientific">Photobacterium angustum (strain S14 / CCUG 15956)</name>
    <name type="common">Vibrio sp. (strain S14 / CCUG 15956)</name>
    <dbReference type="NCBI Taxonomy" id="314292"/>
    <lineage>
        <taxon>Bacteria</taxon>
        <taxon>Pseudomonadati</taxon>
        <taxon>Pseudomonadota</taxon>
        <taxon>Gammaproteobacteria</taxon>
        <taxon>Vibrionales</taxon>
        <taxon>Vibrionaceae</taxon>
        <taxon>Photobacterium</taxon>
    </lineage>
</organism>
<proteinExistence type="predicted"/>
<protein>
    <submittedName>
        <fullName evidence="1">Uncharacterized protein</fullName>
    </submittedName>
</protein>
<evidence type="ECO:0000313" key="2">
    <source>
        <dbReference type="Proteomes" id="UP000001603"/>
    </source>
</evidence>
<comment type="caution">
    <text evidence="1">The sequence shown here is derived from an EMBL/GenBank/DDBJ whole genome shotgun (WGS) entry which is preliminary data.</text>
</comment>
<evidence type="ECO:0000313" key="1">
    <source>
        <dbReference type="EMBL" id="EAS63365.1"/>
    </source>
</evidence>
<name>Q1ZM75_PHOAS</name>
<dbReference type="EMBL" id="AAOJ01000008">
    <property type="protein sequence ID" value="EAS63365.1"/>
    <property type="molecule type" value="Genomic_DNA"/>
</dbReference>